<name>A0ABQ4X6R1_9ASTR</name>
<reference evidence="4" key="2">
    <citation type="submission" date="2022-01" db="EMBL/GenBank/DDBJ databases">
        <authorList>
            <person name="Yamashiro T."/>
            <person name="Shiraishi A."/>
            <person name="Satake H."/>
            <person name="Nakayama K."/>
        </authorList>
    </citation>
    <scope>NUCLEOTIDE SEQUENCE</scope>
</reference>
<comment type="caution">
    <text evidence="4">The sequence shown here is derived from an EMBL/GenBank/DDBJ whole genome shotgun (WGS) entry which is preliminary data.</text>
</comment>
<dbReference type="InterPro" id="IPR054722">
    <property type="entry name" value="PolX-like_BBD"/>
</dbReference>
<proteinExistence type="predicted"/>
<dbReference type="Pfam" id="PF00098">
    <property type="entry name" value="zf-CCHC"/>
    <property type="match status" value="1"/>
</dbReference>
<accession>A0ABQ4X6R1</accession>
<dbReference type="InterPro" id="IPR001878">
    <property type="entry name" value="Znf_CCHC"/>
</dbReference>
<keyword evidence="1" id="KW-0863">Zinc-finger</keyword>
<evidence type="ECO:0000313" key="4">
    <source>
        <dbReference type="EMBL" id="GJS60894.1"/>
    </source>
</evidence>
<dbReference type="Gene3D" id="4.10.60.10">
    <property type="entry name" value="Zinc finger, CCHC-type"/>
    <property type="match status" value="1"/>
</dbReference>
<dbReference type="Pfam" id="PF22936">
    <property type="entry name" value="Pol_BBD"/>
    <property type="match status" value="1"/>
</dbReference>
<evidence type="ECO:0000256" key="1">
    <source>
        <dbReference type="PROSITE-ProRule" id="PRU00047"/>
    </source>
</evidence>
<keyword evidence="1" id="KW-0479">Metal-binding</keyword>
<feature type="region of interest" description="Disordered" evidence="2">
    <location>
        <begin position="394"/>
        <end position="433"/>
    </location>
</feature>
<organism evidence="4 5">
    <name type="scientific">Tanacetum coccineum</name>
    <dbReference type="NCBI Taxonomy" id="301880"/>
    <lineage>
        <taxon>Eukaryota</taxon>
        <taxon>Viridiplantae</taxon>
        <taxon>Streptophyta</taxon>
        <taxon>Embryophyta</taxon>
        <taxon>Tracheophyta</taxon>
        <taxon>Spermatophyta</taxon>
        <taxon>Magnoliopsida</taxon>
        <taxon>eudicotyledons</taxon>
        <taxon>Gunneridae</taxon>
        <taxon>Pentapetalae</taxon>
        <taxon>asterids</taxon>
        <taxon>campanulids</taxon>
        <taxon>Asterales</taxon>
        <taxon>Asteraceae</taxon>
        <taxon>Asteroideae</taxon>
        <taxon>Anthemideae</taxon>
        <taxon>Anthemidinae</taxon>
        <taxon>Tanacetum</taxon>
    </lineage>
</organism>
<feature type="compositionally biased region" description="Basic and acidic residues" evidence="2">
    <location>
        <begin position="394"/>
        <end position="431"/>
    </location>
</feature>
<evidence type="ECO:0000256" key="2">
    <source>
        <dbReference type="SAM" id="MobiDB-lite"/>
    </source>
</evidence>
<dbReference type="SUPFAM" id="SSF57756">
    <property type="entry name" value="Retrovirus zinc finger-like domains"/>
    <property type="match status" value="1"/>
</dbReference>
<sequence length="573" mass="64579">MSVLITAKEKTNKKNDVKARSLLLMALPNEHQLTFSQYNDAKTMFAAIETRFGGSRRFLPPEWNTHVVVWMNKAEIETMSIDDLYNNFKIVEQSVKKYVGASSGAQNLAFMTAPSTSSTNDVNTAKPAYEVSTVSPIVNTVIPQVSTASFSDNVVYAFMVENPNGSNLLQQDLEQIHEDDLEAMDLKWQLSLLSMRAKRYYQRTGKKIFINANDTARYDKSKVECFNCHKMGHFARECRAPRNKEGQFRKQGNNEDTSSKAMLAIDGVDSKEYKDKTCSKTCLKNYETLKKQCDDLIVKLNQTEFTAATYKRGLATVEEQLITYRKNEVLFSEEVAVLKREVACKDYEINVLKSEFEKVKQEKEGIEFKIEKFDKASKDLDKLLGSQITDKNPEFKSYGSEDSKQESNIVCDKKSDASKENSDDSLVKEQVSEDTSSFVESPLNVDKETIFLDKKIKIVKPKNHENPIKKSVRVNYNYTTNKAYPNAQRNMVPRAVLMKTGLKPFNTAKTVNTAHPKSIGKPQQDDTGFIDSGCSRHMTGNIAYLSDFKEFDGGYVTFGGGAHGGRISGKGNT</sequence>
<feature type="domain" description="CCHC-type" evidence="3">
    <location>
        <begin position="225"/>
        <end position="239"/>
    </location>
</feature>
<evidence type="ECO:0000259" key="3">
    <source>
        <dbReference type="PROSITE" id="PS50158"/>
    </source>
</evidence>
<keyword evidence="5" id="KW-1185">Reference proteome</keyword>
<keyword evidence="1" id="KW-0862">Zinc</keyword>
<dbReference type="SMART" id="SM00343">
    <property type="entry name" value="ZnF_C2HC"/>
    <property type="match status" value="1"/>
</dbReference>
<protein>
    <submittedName>
        <fullName evidence="4">Ribonuclease H-like domain-containing protein</fullName>
    </submittedName>
</protein>
<gene>
    <name evidence="4" type="ORF">Tco_0655678</name>
</gene>
<dbReference type="InterPro" id="IPR036875">
    <property type="entry name" value="Znf_CCHC_sf"/>
</dbReference>
<dbReference type="Proteomes" id="UP001151760">
    <property type="component" value="Unassembled WGS sequence"/>
</dbReference>
<evidence type="ECO:0000313" key="5">
    <source>
        <dbReference type="Proteomes" id="UP001151760"/>
    </source>
</evidence>
<dbReference type="EMBL" id="BQNB010009251">
    <property type="protein sequence ID" value="GJS60894.1"/>
    <property type="molecule type" value="Genomic_DNA"/>
</dbReference>
<dbReference type="PROSITE" id="PS50158">
    <property type="entry name" value="ZF_CCHC"/>
    <property type="match status" value="1"/>
</dbReference>
<reference evidence="4" key="1">
    <citation type="journal article" date="2022" name="Int. J. Mol. Sci.">
        <title>Draft Genome of Tanacetum Coccineum: Genomic Comparison of Closely Related Tanacetum-Family Plants.</title>
        <authorList>
            <person name="Yamashiro T."/>
            <person name="Shiraishi A."/>
            <person name="Nakayama K."/>
            <person name="Satake H."/>
        </authorList>
    </citation>
    <scope>NUCLEOTIDE SEQUENCE</scope>
</reference>